<feature type="domain" description="Rv3660c-like CheY-like N-terminal" evidence="1">
    <location>
        <begin position="9"/>
        <end position="115"/>
    </location>
</feature>
<dbReference type="NCBIfam" id="TIGR03815">
    <property type="entry name" value="CpaE_hom_Actino"/>
    <property type="match status" value="1"/>
</dbReference>
<organism evidence="2 3">
    <name type="scientific">Pseudonocardia sulfidoxydans NBRC 16205</name>
    <dbReference type="NCBI Taxonomy" id="1223511"/>
    <lineage>
        <taxon>Bacteria</taxon>
        <taxon>Bacillati</taxon>
        <taxon>Actinomycetota</taxon>
        <taxon>Actinomycetes</taxon>
        <taxon>Pseudonocardiales</taxon>
        <taxon>Pseudonocardiaceae</taxon>
        <taxon>Pseudonocardia</taxon>
    </lineage>
</organism>
<evidence type="ECO:0000313" key="2">
    <source>
        <dbReference type="EMBL" id="GEL27005.1"/>
    </source>
</evidence>
<protein>
    <recommendedName>
        <fullName evidence="1">Rv3660c-like CheY-like N-terminal domain-containing protein</fullName>
    </recommendedName>
</protein>
<gene>
    <name evidence="2" type="ORF">PSU4_59590</name>
</gene>
<dbReference type="SUPFAM" id="SSF52540">
    <property type="entry name" value="P-loop containing nucleoside triphosphate hydrolases"/>
    <property type="match status" value="1"/>
</dbReference>
<keyword evidence="3" id="KW-1185">Reference proteome</keyword>
<dbReference type="GO" id="GO:0009898">
    <property type="term" value="C:cytoplasmic side of plasma membrane"/>
    <property type="evidence" value="ECO:0007669"/>
    <property type="project" value="TreeGrafter"/>
</dbReference>
<dbReference type="PANTHER" id="PTHR43384:SF11">
    <property type="entry name" value="SEPTUM SITE DETERMINING PROTEIN"/>
    <property type="match status" value="1"/>
</dbReference>
<dbReference type="AlphaFoldDB" id="A0A511DQA2"/>
<dbReference type="GO" id="GO:0051782">
    <property type="term" value="P:negative regulation of cell division"/>
    <property type="evidence" value="ECO:0007669"/>
    <property type="project" value="TreeGrafter"/>
</dbReference>
<dbReference type="InterPro" id="IPR027417">
    <property type="entry name" value="P-loop_NTPase"/>
</dbReference>
<evidence type="ECO:0000313" key="3">
    <source>
        <dbReference type="Proteomes" id="UP000321685"/>
    </source>
</evidence>
<proteinExistence type="predicted"/>
<dbReference type="InterPro" id="IPR050625">
    <property type="entry name" value="ParA/MinD_ATPase"/>
</dbReference>
<evidence type="ECO:0000259" key="1">
    <source>
        <dbReference type="Pfam" id="PF26563"/>
    </source>
</evidence>
<dbReference type="EMBL" id="BJVJ01000132">
    <property type="protein sequence ID" value="GEL27005.1"/>
    <property type="molecule type" value="Genomic_DNA"/>
</dbReference>
<dbReference type="PANTHER" id="PTHR43384">
    <property type="entry name" value="SEPTUM SITE-DETERMINING PROTEIN MIND HOMOLOG, CHLOROPLASTIC-RELATED"/>
    <property type="match status" value="1"/>
</dbReference>
<dbReference type="OrthoDB" id="3252838at2"/>
<dbReference type="Pfam" id="PF26563">
    <property type="entry name" value="Rv3660c_N"/>
    <property type="match status" value="1"/>
</dbReference>
<reference evidence="2 3" key="1">
    <citation type="submission" date="2019-07" db="EMBL/GenBank/DDBJ databases">
        <title>Whole genome shotgun sequence of Pseudonocardia sulfidoxydans NBRC 16205.</title>
        <authorList>
            <person name="Hosoyama A."/>
            <person name="Uohara A."/>
            <person name="Ohji S."/>
            <person name="Ichikawa N."/>
        </authorList>
    </citation>
    <scope>NUCLEOTIDE SEQUENCE [LARGE SCALE GENOMIC DNA]</scope>
    <source>
        <strain evidence="2 3">NBRC 16205</strain>
    </source>
</reference>
<sequence length="360" mass="36770">MDERRALLMVDDPDLLDAVLRLAAAAGCEAHRAHDPTDARRHWADAAIVVMDVSAAERCARAALPRRDGIVLVTAADPPPQVWRLGLVVGAGSIVELPEGELWLVTAFTEATENAGPPGAVLAVVGGCGGAGASALAAAIALRAARDGTRALLLDCDPLGGGLDLLLGAEDVLGVRWPELSVVDGRIPAGALHEALPAMGDRGLSLLSCDRIGPGPTAGALRAVVEAGRRAGDTVVCDVPRQPGEAADVVLSAADLTVLVVPADVRACAAAARVAADLTARSPAVGLVVRGPSPGGLTPVEIARALDVPLLASMRPQHDLDRRLERGLPPADRGPLPDTAATVLAELGDRSRLSRTGRPA</sequence>
<comment type="caution">
    <text evidence="2">The sequence shown here is derived from an EMBL/GenBank/DDBJ whole genome shotgun (WGS) entry which is preliminary data.</text>
</comment>
<dbReference type="Proteomes" id="UP000321685">
    <property type="component" value="Unassembled WGS sequence"/>
</dbReference>
<dbReference type="GO" id="GO:0016887">
    <property type="term" value="F:ATP hydrolysis activity"/>
    <property type="evidence" value="ECO:0007669"/>
    <property type="project" value="TreeGrafter"/>
</dbReference>
<dbReference type="InterPro" id="IPR022521">
    <property type="entry name" value="Rv3660c"/>
</dbReference>
<dbReference type="RefSeq" id="WP_147115910.1">
    <property type="nucleotide sequence ID" value="NZ_BJVJ01000132.1"/>
</dbReference>
<name>A0A511DQA2_9PSEU</name>
<dbReference type="InterPro" id="IPR059050">
    <property type="entry name" value="Rv3660c_N"/>
</dbReference>
<dbReference type="GO" id="GO:0005524">
    <property type="term" value="F:ATP binding"/>
    <property type="evidence" value="ECO:0007669"/>
    <property type="project" value="TreeGrafter"/>
</dbReference>
<accession>A0A511DQA2</accession>
<dbReference type="Gene3D" id="3.40.50.300">
    <property type="entry name" value="P-loop containing nucleotide triphosphate hydrolases"/>
    <property type="match status" value="1"/>
</dbReference>
<dbReference type="GO" id="GO:0005829">
    <property type="term" value="C:cytosol"/>
    <property type="evidence" value="ECO:0007669"/>
    <property type="project" value="TreeGrafter"/>
</dbReference>